<dbReference type="Gene3D" id="2.60.40.420">
    <property type="entry name" value="Cupredoxins - blue copper proteins"/>
    <property type="match status" value="1"/>
</dbReference>
<dbReference type="SUPFAM" id="SSF49503">
    <property type="entry name" value="Cupredoxins"/>
    <property type="match status" value="1"/>
</dbReference>
<feature type="non-terminal residue" evidence="2">
    <location>
        <position position="1"/>
    </location>
</feature>
<dbReference type="InterPro" id="IPR011707">
    <property type="entry name" value="Cu-oxidase-like_N"/>
</dbReference>
<accession>A0A381ZEK2</accession>
<proteinExistence type="predicted"/>
<reference evidence="2" key="1">
    <citation type="submission" date="2018-05" db="EMBL/GenBank/DDBJ databases">
        <authorList>
            <person name="Lanie J.A."/>
            <person name="Ng W.-L."/>
            <person name="Kazmierczak K.M."/>
            <person name="Andrzejewski T.M."/>
            <person name="Davidsen T.M."/>
            <person name="Wayne K.J."/>
            <person name="Tettelin H."/>
            <person name="Glass J.I."/>
            <person name="Rusch D."/>
            <person name="Podicherti R."/>
            <person name="Tsui H.-C.T."/>
            <person name="Winkler M.E."/>
        </authorList>
    </citation>
    <scope>NUCLEOTIDE SEQUENCE</scope>
</reference>
<gene>
    <name evidence="2" type="ORF">METZ01_LOCUS140550</name>
</gene>
<feature type="domain" description="Plastocyanin-like" evidence="1">
    <location>
        <begin position="99"/>
        <end position="136"/>
    </location>
</feature>
<sequence length="139" mass="14950">VAALLIFLSTATSALSQQMDMSQMDSADSLAWRMPPGGPNMAMMMAPFMGILPAVSPFLPGPEMDVNMLPEALVGGVLSLLDGDTLRLEGQVLRRELNGRSVKIYGFNGQSPGPTIRVPQDAEITVEFTNTIDFPPTLR</sequence>
<name>A0A381ZEK2_9ZZZZ</name>
<evidence type="ECO:0000313" key="2">
    <source>
        <dbReference type="EMBL" id="SVA87696.1"/>
    </source>
</evidence>
<dbReference type="GO" id="GO:0005507">
    <property type="term" value="F:copper ion binding"/>
    <property type="evidence" value="ECO:0007669"/>
    <property type="project" value="InterPro"/>
</dbReference>
<evidence type="ECO:0000259" key="1">
    <source>
        <dbReference type="Pfam" id="PF07732"/>
    </source>
</evidence>
<organism evidence="2">
    <name type="scientific">marine metagenome</name>
    <dbReference type="NCBI Taxonomy" id="408172"/>
    <lineage>
        <taxon>unclassified sequences</taxon>
        <taxon>metagenomes</taxon>
        <taxon>ecological metagenomes</taxon>
    </lineage>
</organism>
<dbReference type="AlphaFoldDB" id="A0A381ZEK2"/>
<feature type="non-terminal residue" evidence="2">
    <location>
        <position position="139"/>
    </location>
</feature>
<dbReference type="InterPro" id="IPR008972">
    <property type="entry name" value="Cupredoxin"/>
</dbReference>
<dbReference type="EMBL" id="UINC01021021">
    <property type="protein sequence ID" value="SVA87696.1"/>
    <property type="molecule type" value="Genomic_DNA"/>
</dbReference>
<dbReference type="Pfam" id="PF07732">
    <property type="entry name" value="Cu-oxidase_3"/>
    <property type="match status" value="1"/>
</dbReference>
<protein>
    <recommendedName>
        <fullName evidence="1">Plastocyanin-like domain-containing protein</fullName>
    </recommendedName>
</protein>